<dbReference type="OrthoDB" id="9797997at2"/>
<protein>
    <submittedName>
        <fullName evidence="2">Transposase</fullName>
    </submittedName>
</protein>
<accession>A0A2S7SVH3</accession>
<dbReference type="Gene3D" id="3.30.70.1290">
    <property type="entry name" value="Transposase IS200-like"/>
    <property type="match status" value="1"/>
</dbReference>
<evidence type="ECO:0000313" key="2">
    <source>
        <dbReference type="EMBL" id="PQJ10605.1"/>
    </source>
</evidence>
<feature type="domain" description="Transposase IS200-like" evidence="1">
    <location>
        <begin position="6"/>
        <end position="116"/>
    </location>
</feature>
<dbReference type="EMBL" id="PPSL01000003">
    <property type="protein sequence ID" value="PQJ10605.1"/>
    <property type="molecule type" value="Genomic_DNA"/>
</dbReference>
<comment type="caution">
    <text evidence="2">The sequence shown here is derived from an EMBL/GenBank/DDBJ whole genome shotgun (WGS) entry which is preliminary data.</text>
</comment>
<reference evidence="2 3" key="1">
    <citation type="submission" date="2018-01" db="EMBL/GenBank/DDBJ databases">
        <title>A novel member of the phylum Bacteroidetes isolated from glacier ice.</title>
        <authorList>
            <person name="Liu Q."/>
            <person name="Xin Y.-H."/>
        </authorList>
    </citation>
    <scope>NUCLEOTIDE SEQUENCE [LARGE SCALE GENOMIC DNA]</scope>
    <source>
        <strain evidence="2 3">RB1R16</strain>
    </source>
</reference>
<dbReference type="RefSeq" id="WP_105039333.1">
    <property type="nucleotide sequence ID" value="NZ_PPSL01000003.1"/>
</dbReference>
<sequence length="147" mass="17341">MAQSLVNNYLHIIFSTKHRQPLIQSPYDNDLYNYIGGICRDMESNPIRVGGHLDHVHILCMLSKKVALSDLIKGIKTRSSKWAKTHSGEFYWQEGYGAFSVNPTQIDKVVEYINSQHEHHRVKTFQDEYRGFLKKYNVEYDERYVWD</sequence>
<dbReference type="SUPFAM" id="SSF143422">
    <property type="entry name" value="Transposase IS200-like"/>
    <property type="match status" value="1"/>
</dbReference>
<gene>
    <name evidence="2" type="ORF">CJD36_011575</name>
</gene>
<evidence type="ECO:0000313" key="3">
    <source>
        <dbReference type="Proteomes" id="UP000239872"/>
    </source>
</evidence>
<dbReference type="AlphaFoldDB" id="A0A2S7SVH3"/>
<evidence type="ECO:0000259" key="1">
    <source>
        <dbReference type="SMART" id="SM01321"/>
    </source>
</evidence>
<dbReference type="GO" id="GO:0004803">
    <property type="term" value="F:transposase activity"/>
    <property type="evidence" value="ECO:0007669"/>
    <property type="project" value="InterPro"/>
</dbReference>
<dbReference type="PANTHER" id="PTHR33360:SF2">
    <property type="entry name" value="TRANSPOSASE FOR INSERTION SEQUENCE ELEMENT IS200"/>
    <property type="match status" value="1"/>
</dbReference>
<name>A0A2S7SVH3_9BACT</name>
<keyword evidence="3" id="KW-1185">Reference proteome</keyword>
<dbReference type="Pfam" id="PF01797">
    <property type="entry name" value="Y1_Tnp"/>
    <property type="match status" value="1"/>
</dbReference>
<dbReference type="InterPro" id="IPR002686">
    <property type="entry name" value="Transposase_17"/>
</dbReference>
<dbReference type="Proteomes" id="UP000239872">
    <property type="component" value="Unassembled WGS sequence"/>
</dbReference>
<proteinExistence type="predicted"/>
<dbReference type="InterPro" id="IPR036515">
    <property type="entry name" value="Transposase_17_sf"/>
</dbReference>
<dbReference type="SMART" id="SM01321">
    <property type="entry name" value="Y1_Tnp"/>
    <property type="match status" value="1"/>
</dbReference>
<organism evidence="2 3">
    <name type="scientific">Flavipsychrobacter stenotrophus</name>
    <dbReference type="NCBI Taxonomy" id="2077091"/>
    <lineage>
        <taxon>Bacteria</taxon>
        <taxon>Pseudomonadati</taxon>
        <taxon>Bacteroidota</taxon>
        <taxon>Chitinophagia</taxon>
        <taxon>Chitinophagales</taxon>
        <taxon>Chitinophagaceae</taxon>
        <taxon>Flavipsychrobacter</taxon>
    </lineage>
</organism>
<dbReference type="PANTHER" id="PTHR33360">
    <property type="entry name" value="TRANSPOSASE FOR INSERTION SEQUENCE ELEMENT IS200"/>
    <property type="match status" value="1"/>
</dbReference>
<dbReference type="NCBIfam" id="NF033573">
    <property type="entry name" value="transpos_IS200"/>
    <property type="match status" value="1"/>
</dbReference>
<dbReference type="GO" id="GO:0006313">
    <property type="term" value="P:DNA transposition"/>
    <property type="evidence" value="ECO:0007669"/>
    <property type="project" value="InterPro"/>
</dbReference>
<dbReference type="GO" id="GO:0003677">
    <property type="term" value="F:DNA binding"/>
    <property type="evidence" value="ECO:0007669"/>
    <property type="project" value="InterPro"/>
</dbReference>